<comment type="subcellular location">
    <subcellularLocation>
        <location evidence="1 11">Cell outer membrane</location>
        <topology evidence="1 11">Multi-pass membrane protein</topology>
    </subcellularLocation>
</comment>
<dbReference type="Pfam" id="PF07715">
    <property type="entry name" value="Plug"/>
    <property type="match status" value="1"/>
</dbReference>
<evidence type="ECO:0000259" key="12">
    <source>
        <dbReference type="Pfam" id="PF07715"/>
    </source>
</evidence>
<dbReference type="InterPro" id="IPR039426">
    <property type="entry name" value="TonB-dep_rcpt-like"/>
</dbReference>
<feature type="domain" description="TonB-dependent receptor plug" evidence="12">
    <location>
        <begin position="61"/>
        <end position="171"/>
    </location>
</feature>
<keyword evidence="13" id="KW-0614">Plasmid</keyword>
<dbReference type="Gene3D" id="2.40.170.20">
    <property type="entry name" value="TonB-dependent receptor, beta-barrel domain"/>
    <property type="match status" value="1"/>
</dbReference>
<keyword evidence="10 11" id="KW-0998">Cell outer membrane</keyword>
<dbReference type="PANTHER" id="PTHR32552">
    <property type="entry name" value="FERRICHROME IRON RECEPTOR-RELATED"/>
    <property type="match status" value="1"/>
</dbReference>
<keyword evidence="5 11" id="KW-0812">Transmembrane</keyword>
<sequence>MRARIQFAMLRCPVALIAAPLAPRAVLATLIVLVAAHASQAQQRSLEPVVVTGNRVETQVLEAPYAIGVVDADELRAGGLMVNLSETLVRVPGLVINNRSNYAQDLQISSRGFGARASFGVRGLRLYTDGIPASTPDGAGQVTHFDLAGASRIEVLRGPFSALYGNSSGGVIALYSAPATVPRVELGFDAGSFGQRQVRASAGAPIGGQWDVQAQLAHFETDGFRPHSGAERDLLNFRLGHNGTNDTVTLNFNSLDQPADDPLGLTREQFDADPRSTAPQATQFNTRKVARQSQAGLNWRHRYGGVLSASELTLYAGDRSVVQWQAIPVATQAPPRHPGGVIDFDRTYYGIDARLVWRFAAAQLVTGVSVETHAVERSRARRLHD</sequence>
<reference evidence="14" key="1">
    <citation type="journal article" date="2022" name="Environ. Microbiol.">
        <title>Functional analysis, diversity, and distribution of carbendazim hydrolases MheI and CbmA, responsible for the initial step in carbendazim degradation.</title>
        <authorList>
            <person name="Zhang M."/>
            <person name="Bai X."/>
            <person name="Li Q."/>
            <person name="Zhang L."/>
            <person name="Zhu Q."/>
            <person name="Gao S."/>
            <person name="Ke Z."/>
            <person name="Jiang M."/>
            <person name="Hu J."/>
            <person name="Qiu J."/>
            <person name="Hong Q."/>
        </authorList>
    </citation>
    <scope>NUCLEOTIDE SEQUENCE [LARGE SCALE GENOMIC DNA]</scope>
    <source>
        <strain evidence="14">djl-6</strain>
    </source>
</reference>
<comment type="similarity">
    <text evidence="11">Belongs to the TonB-dependent receptor family.</text>
</comment>
<accession>A0AB38RPT1</accession>
<keyword evidence="3 11" id="KW-1134">Transmembrane beta strand</keyword>
<dbReference type="GO" id="GO:0009279">
    <property type="term" value="C:cell outer membrane"/>
    <property type="evidence" value="ECO:0007669"/>
    <property type="project" value="UniProtKB-SubCell"/>
</dbReference>
<dbReference type="Proteomes" id="UP000831484">
    <property type="component" value="Plasmid pdjl-6-5"/>
</dbReference>
<organism evidence="13 14">
    <name type="scientific">Rhodococcus qingshengii JCM 15477</name>
    <dbReference type="NCBI Taxonomy" id="1303681"/>
    <lineage>
        <taxon>Bacteria</taxon>
        <taxon>Bacillati</taxon>
        <taxon>Actinomycetota</taxon>
        <taxon>Actinomycetes</taxon>
        <taxon>Mycobacteriales</taxon>
        <taxon>Nocardiaceae</taxon>
        <taxon>Rhodococcus</taxon>
        <taxon>Rhodococcus erythropolis group</taxon>
    </lineage>
</organism>
<evidence type="ECO:0000256" key="5">
    <source>
        <dbReference type="ARBA" id="ARBA00022692"/>
    </source>
</evidence>
<evidence type="ECO:0000256" key="2">
    <source>
        <dbReference type="ARBA" id="ARBA00022448"/>
    </source>
</evidence>
<dbReference type="InterPro" id="IPR012910">
    <property type="entry name" value="Plug_dom"/>
</dbReference>
<evidence type="ECO:0000256" key="4">
    <source>
        <dbReference type="ARBA" id="ARBA00022496"/>
    </source>
</evidence>
<evidence type="ECO:0000256" key="11">
    <source>
        <dbReference type="PROSITE-ProRule" id="PRU01360"/>
    </source>
</evidence>
<dbReference type="AlphaFoldDB" id="A0AB38RPT1"/>
<evidence type="ECO:0000256" key="10">
    <source>
        <dbReference type="ARBA" id="ARBA00023237"/>
    </source>
</evidence>
<keyword evidence="13" id="KW-0675">Receptor</keyword>
<dbReference type="InterPro" id="IPR037066">
    <property type="entry name" value="Plug_dom_sf"/>
</dbReference>
<evidence type="ECO:0000313" key="13">
    <source>
        <dbReference type="EMBL" id="UPU46921.1"/>
    </source>
</evidence>
<evidence type="ECO:0000256" key="8">
    <source>
        <dbReference type="ARBA" id="ARBA00023077"/>
    </source>
</evidence>
<keyword evidence="2 11" id="KW-0813">Transport</keyword>
<dbReference type="EMBL" id="CP096568">
    <property type="protein sequence ID" value="UPU46921.1"/>
    <property type="molecule type" value="Genomic_DNA"/>
</dbReference>
<evidence type="ECO:0000256" key="3">
    <source>
        <dbReference type="ARBA" id="ARBA00022452"/>
    </source>
</evidence>
<dbReference type="GO" id="GO:0006826">
    <property type="term" value="P:iron ion transport"/>
    <property type="evidence" value="ECO:0007669"/>
    <property type="project" value="UniProtKB-KW"/>
</dbReference>
<evidence type="ECO:0000313" key="14">
    <source>
        <dbReference type="Proteomes" id="UP000831484"/>
    </source>
</evidence>
<gene>
    <name evidence="13" type="ORF">M0639_34400</name>
</gene>
<keyword evidence="8" id="KW-0798">TonB box</keyword>
<keyword evidence="4" id="KW-0410">Iron transport</keyword>
<evidence type="ECO:0000256" key="7">
    <source>
        <dbReference type="ARBA" id="ARBA00023065"/>
    </source>
</evidence>
<keyword evidence="14" id="KW-1185">Reference proteome</keyword>
<dbReference type="RefSeq" id="WP_197486152.1">
    <property type="nucleotide sequence ID" value="NZ_CP096568.1"/>
</dbReference>
<dbReference type="PROSITE" id="PS52016">
    <property type="entry name" value="TONB_DEPENDENT_REC_3"/>
    <property type="match status" value="1"/>
</dbReference>
<protein>
    <submittedName>
        <fullName evidence="13">TonB-dependent receptor</fullName>
    </submittedName>
</protein>
<evidence type="ECO:0000256" key="1">
    <source>
        <dbReference type="ARBA" id="ARBA00004571"/>
    </source>
</evidence>
<dbReference type="PANTHER" id="PTHR32552:SF81">
    <property type="entry name" value="TONB-DEPENDENT OUTER MEMBRANE RECEPTOR"/>
    <property type="match status" value="1"/>
</dbReference>
<keyword evidence="7" id="KW-0406">Ion transport</keyword>
<keyword evidence="6" id="KW-0408">Iron</keyword>
<evidence type="ECO:0000256" key="6">
    <source>
        <dbReference type="ARBA" id="ARBA00023004"/>
    </source>
</evidence>
<evidence type="ECO:0000256" key="9">
    <source>
        <dbReference type="ARBA" id="ARBA00023136"/>
    </source>
</evidence>
<keyword evidence="9 11" id="KW-0472">Membrane</keyword>
<dbReference type="SUPFAM" id="SSF56935">
    <property type="entry name" value="Porins"/>
    <property type="match status" value="1"/>
</dbReference>
<dbReference type="Gene3D" id="2.170.130.10">
    <property type="entry name" value="TonB-dependent receptor, plug domain"/>
    <property type="match status" value="1"/>
</dbReference>
<dbReference type="InterPro" id="IPR036942">
    <property type="entry name" value="Beta-barrel_TonB_sf"/>
</dbReference>
<geneLocation type="plasmid" evidence="13 14">
    <name>pdjl-6-5</name>
</geneLocation>
<name>A0AB38RPT1_RHOSG</name>
<proteinExistence type="inferred from homology"/>